<keyword evidence="5" id="KW-1185">Reference proteome</keyword>
<dbReference type="Pfam" id="PF01168">
    <property type="entry name" value="Ala_racemase_N"/>
    <property type="match status" value="1"/>
</dbReference>
<evidence type="ECO:0000313" key="4">
    <source>
        <dbReference type="EMBL" id="MDQ0021930.1"/>
    </source>
</evidence>
<proteinExistence type="inferred from homology"/>
<reference evidence="4 5" key="1">
    <citation type="submission" date="2023-07" db="EMBL/GenBank/DDBJ databases">
        <title>Sorghum-associated microbial communities from plants grown in Nebraska, USA.</title>
        <authorList>
            <person name="Schachtman D."/>
        </authorList>
    </citation>
    <scope>NUCLEOTIDE SEQUENCE [LARGE SCALE GENOMIC DNA]</scope>
    <source>
        <strain evidence="4 5">CC49</strain>
    </source>
</reference>
<accession>A0ABT9TEM3</accession>
<name>A0ABT9TEM3_9GAMM</name>
<dbReference type="SMART" id="SM01119">
    <property type="entry name" value="D-ser_dehydrat"/>
    <property type="match status" value="1"/>
</dbReference>
<dbReference type="PANTHER" id="PTHR28004:SF2">
    <property type="entry name" value="D-SERINE DEHYDRATASE"/>
    <property type="match status" value="1"/>
</dbReference>
<dbReference type="Pfam" id="PF14031">
    <property type="entry name" value="D-ser_dehydrat"/>
    <property type="match status" value="1"/>
</dbReference>
<dbReference type="PANTHER" id="PTHR28004">
    <property type="entry name" value="ZGC:162816-RELATED"/>
    <property type="match status" value="1"/>
</dbReference>
<evidence type="ECO:0000256" key="1">
    <source>
        <dbReference type="ARBA" id="ARBA00005323"/>
    </source>
</evidence>
<dbReference type="Gene3D" id="3.20.20.10">
    <property type="entry name" value="Alanine racemase"/>
    <property type="match status" value="1"/>
</dbReference>
<dbReference type="InterPro" id="IPR051466">
    <property type="entry name" value="D-amino_acid_metab_enzyme"/>
</dbReference>
<dbReference type="InterPro" id="IPR026956">
    <property type="entry name" value="D-ser_dehydrat-like_dom"/>
</dbReference>
<sequence length="393" mass="42185">MMNPLTSSMPDNLMDINDTQQWQRPLIDDRLTPYIEVDAERLEQNLQHMQRKASAAGVALRPHIKTHKSVWIAQRQIASGAQGVTVSKPSEGISFIQGGVRDLLLAYPIVQPQSVAELLRHAVLHQVKLILIADRLQGVAAIADACQQQPECDLAVAIKVDVGLHRIGVNPDTDEAVLIAQALQDKGLRFAGLVSHAGHAYGAGNAAAIADVARQETALMQQVQAKLQAAGFTDCPLSVGSTPTALAAEIAPCMNEIRPGNYALLDLTACRLGLSHVDQLAMSVITRVVAVNDHFAIVDAGSKMLSSDKGPHGTNASGFGVAADKAGHTYEVAKLSEEHGFLLYQDRRPEIGTLLRIFPNHSCAVMAQSDSFVLRHANGHSEDHVVSARGNFI</sequence>
<protein>
    <submittedName>
        <fullName evidence="4">D-serine deaminase-like pyridoxal phosphate-dependent protein</fullName>
    </submittedName>
</protein>
<comment type="caution">
    <text evidence="4">The sequence shown here is derived from an EMBL/GenBank/DDBJ whole genome shotgun (WGS) entry which is preliminary data.</text>
</comment>
<dbReference type="InterPro" id="IPR001608">
    <property type="entry name" value="Ala_racemase_N"/>
</dbReference>
<dbReference type="InterPro" id="IPR042208">
    <property type="entry name" value="D-ser_dehydrat-like_sf"/>
</dbReference>
<comment type="similarity">
    <text evidence="1">Belongs to the DSD1 family.</text>
</comment>
<organism evidence="4 5">
    <name type="scientific">[Curtobacterium] plantarum</name>
    <dbReference type="NCBI Taxonomy" id="221276"/>
    <lineage>
        <taxon>Bacteria</taxon>
        <taxon>Pseudomonadati</taxon>
        <taxon>Pseudomonadota</taxon>
        <taxon>Gammaproteobacteria</taxon>
        <taxon>Enterobacterales</taxon>
        <taxon>Erwiniaceae</taxon>
        <taxon>Pantoea</taxon>
    </lineage>
</organism>
<dbReference type="Proteomes" id="UP001244623">
    <property type="component" value="Unassembled WGS sequence"/>
</dbReference>
<evidence type="ECO:0000313" key="5">
    <source>
        <dbReference type="Proteomes" id="UP001244623"/>
    </source>
</evidence>
<dbReference type="InterPro" id="IPR029066">
    <property type="entry name" value="PLP-binding_barrel"/>
</dbReference>
<dbReference type="Gene3D" id="2.40.37.20">
    <property type="entry name" value="D-serine dehydratase-like domain"/>
    <property type="match status" value="1"/>
</dbReference>
<gene>
    <name evidence="4" type="ORF">J2X94_004116</name>
</gene>
<keyword evidence="2" id="KW-0456">Lyase</keyword>
<evidence type="ECO:0000256" key="2">
    <source>
        <dbReference type="ARBA" id="ARBA00023239"/>
    </source>
</evidence>
<dbReference type="SUPFAM" id="SSF51419">
    <property type="entry name" value="PLP-binding barrel"/>
    <property type="match status" value="1"/>
</dbReference>
<dbReference type="EMBL" id="JAUSSJ010000011">
    <property type="protein sequence ID" value="MDQ0021930.1"/>
    <property type="molecule type" value="Genomic_DNA"/>
</dbReference>
<feature type="domain" description="D-serine dehydratase-like" evidence="3">
    <location>
        <begin position="281"/>
        <end position="376"/>
    </location>
</feature>
<evidence type="ECO:0000259" key="3">
    <source>
        <dbReference type="SMART" id="SM01119"/>
    </source>
</evidence>